<evidence type="ECO:0000256" key="1">
    <source>
        <dbReference type="SAM" id="MobiDB-lite"/>
    </source>
</evidence>
<proteinExistence type="predicted"/>
<comment type="caution">
    <text evidence="2">The sequence shown here is derived from an EMBL/GenBank/DDBJ whole genome shotgun (WGS) entry which is preliminary data.</text>
</comment>
<dbReference type="Proteomes" id="UP000235392">
    <property type="component" value="Unassembled WGS sequence"/>
</dbReference>
<dbReference type="AlphaFoldDB" id="A0A2N5SPB8"/>
<name>A0A2N5SPB8_9BASI</name>
<sequence length="110" mass="12001">MEFTSLDSSRPQAPMWLTSPRQSVNQMWVNLLSGAQTAVFDQWSDRHCPTKAPAGGSDRHVRSVPGTGCTGPAGPVGQICPTSWLLLWSDSVRLTTGQTRLFEHCSSSRV</sequence>
<organism evidence="2 3">
    <name type="scientific">Puccinia coronata f. sp. avenae</name>
    <dbReference type="NCBI Taxonomy" id="200324"/>
    <lineage>
        <taxon>Eukaryota</taxon>
        <taxon>Fungi</taxon>
        <taxon>Dikarya</taxon>
        <taxon>Basidiomycota</taxon>
        <taxon>Pucciniomycotina</taxon>
        <taxon>Pucciniomycetes</taxon>
        <taxon>Pucciniales</taxon>
        <taxon>Pucciniaceae</taxon>
        <taxon>Puccinia</taxon>
    </lineage>
</organism>
<feature type="region of interest" description="Disordered" evidence="1">
    <location>
        <begin position="50"/>
        <end position="72"/>
    </location>
</feature>
<dbReference type="EMBL" id="PGCI01000806">
    <property type="protein sequence ID" value="PLW15085.1"/>
    <property type="molecule type" value="Genomic_DNA"/>
</dbReference>
<reference evidence="2 3" key="1">
    <citation type="submission" date="2017-11" db="EMBL/GenBank/DDBJ databases">
        <title>De novo assembly and phasing of dikaryotic genomes from two isolates of Puccinia coronata f. sp. avenae, the causal agent of oat crown rust.</title>
        <authorList>
            <person name="Miller M.E."/>
            <person name="Zhang Y."/>
            <person name="Omidvar V."/>
            <person name="Sperschneider J."/>
            <person name="Schwessinger B."/>
            <person name="Raley C."/>
            <person name="Palmer J.M."/>
            <person name="Garnica D."/>
            <person name="Upadhyaya N."/>
            <person name="Rathjen J."/>
            <person name="Taylor J.M."/>
            <person name="Park R.F."/>
            <person name="Dodds P.N."/>
            <person name="Hirsch C.D."/>
            <person name="Kianian S.F."/>
            <person name="Figueroa M."/>
        </authorList>
    </citation>
    <scope>NUCLEOTIDE SEQUENCE [LARGE SCALE GENOMIC DNA]</scope>
    <source>
        <strain evidence="2">12SD80</strain>
    </source>
</reference>
<evidence type="ECO:0000313" key="3">
    <source>
        <dbReference type="Proteomes" id="UP000235392"/>
    </source>
</evidence>
<gene>
    <name evidence="2" type="ORF">PCASD_21522</name>
</gene>
<accession>A0A2N5SPB8</accession>
<protein>
    <submittedName>
        <fullName evidence="2">Uncharacterized protein</fullName>
    </submittedName>
</protein>
<evidence type="ECO:0000313" key="2">
    <source>
        <dbReference type="EMBL" id="PLW15085.1"/>
    </source>
</evidence>